<keyword evidence="1" id="KW-0472">Membrane</keyword>
<evidence type="ECO:0008006" key="4">
    <source>
        <dbReference type="Google" id="ProtNLM"/>
    </source>
</evidence>
<gene>
    <name evidence="2" type="ORF">OUZ56_002515</name>
</gene>
<sequence length="106" mass="12582">MEERNSFCFLLERSMCNLQKHQRQRGRGREELKKKLKIQYSALSRRRSTSFNGLGDKLDILSLLSLTFVIFFFFFFSPFLDRIRYPASVRSAKVNSDSEAFDDKNR</sequence>
<protein>
    <recommendedName>
        <fullName evidence="4">Transmembrane protein</fullName>
    </recommendedName>
</protein>
<proteinExistence type="predicted"/>
<comment type="caution">
    <text evidence="2">The sequence shown here is derived from an EMBL/GenBank/DDBJ whole genome shotgun (WGS) entry which is preliminary data.</text>
</comment>
<accession>A0ABR0A5Z0</accession>
<keyword evidence="3" id="KW-1185">Reference proteome</keyword>
<name>A0ABR0A5Z0_9CRUS</name>
<feature type="transmembrane region" description="Helical" evidence="1">
    <location>
        <begin position="60"/>
        <end position="80"/>
    </location>
</feature>
<organism evidence="2 3">
    <name type="scientific">Daphnia magna</name>
    <dbReference type="NCBI Taxonomy" id="35525"/>
    <lineage>
        <taxon>Eukaryota</taxon>
        <taxon>Metazoa</taxon>
        <taxon>Ecdysozoa</taxon>
        <taxon>Arthropoda</taxon>
        <taxon>Crustacea</taxon>
        <taxon>Branchiopoda</taxon>
        <taxon>Diplostraca</taxon>
        <taxon>Cladocera</taxon>
        <taxon>Anomopoda</taxon>
        <taxon>Daphniidae</taxon>
        <taxon>Daphnia</taxon>
    </lineage>
</organism>
<evidence type="ECO:0000313" key="2">
    <source>
        <dbReference type="EMBL" id="KAK4020550.1"/>
    </source>
</evidence>
<dbReference type="EMBL" id="JAOYFB010000036">
    <property type="protein sequence ID" value="KAK4020550.1"/>
    <property type="molecule type" value="Genomic_DNA"/>
</dbReference>
<keyword evidence="1" id="KW-1133">Transmembrane helix</keyword>
<evidence type="ECO:0000313" key="3">
    <source>
        <dbReference type="Proteomes" id="UP001234178"/>
    </source>
</evidence>
<keyword evidence="1" id="KW-0812">Transmembrane</keyword>
<evidence type="ECO:0000256" key="1">
    <source>
        <dbReference type="SAM" id="Phobius"/>
    </source>
</evidence>
<dbReference type="Proteomes" id="UP001234178">
    <property type="component" value="Unassembled WGS sequence"/>
</dbReference>
<reference evidence="2 3" key="1">
    <citation type="journal article" date="2023" name="Nucleic Acids Res.">
        <title>The hologenome of Daphnia magna reveals possible DNA methylation and microbiome-mediated evolution of the host genome.</title>
        <authorList>
            <person name="Chaturvedi A."/>
            <person name="Li X."/>
            <person name="Dhandapani V."/>
            <person name="Marshall H."/>
            <person name="Kissane S."/>
            <person name="Cuenca-Cambronero M."/>
            <person name="Asole G."/>
            <person name="Calvet F."/>
            <person name="Ruiz-Romero M."/>
            <person name="Marangio P."/>
            <person name="Guigo R."/>
            <person name="Rago D."/>
            <person name="Mirbahai L."/>
            <person name="Eastwood N."/>
            <person name="Colbourne J.K."/>
            <person name="Zhou J."/>
            <person name="Mallon E."/>
            <person name="Orsini L."/>
        </authorList>
    </citation>
    <scope>NUCLEOTIDE SEQUENCE [LARGE SCALE GENOMIC DNA]</scope>
    <source>
        <strain evidence="2">LRV0_1</strain>
    </source>
</reference>